<protein>
    <submittedName>
        <fullName evidence="1">Uncharacterized protein</fullName>
    </submittedName>
</protein>
<proteinExistence type="predicted"/>
<gene>
    <name evidence="1" type="ORF">UFOVP1336_1</name>
</gene>
<sequence length="110" mass="12481">WKKLVRPYAANLEYYAAAGSLLIKAIRRAYGGQFPSIWHKQPFIRVRFSATLPNGTTISRVAFIVDRCICQGSHKDPNDDRVVDMSRDLWAAFYPARAAGNRRIMAEVLP</sequence>
<accession>A0A6J5S216</accession>
<evidence type="ECO:0000313" key="1">
    <source>
        <dbReference type="EMBL" id="CAB4198974.1"/>
    </source>
</evidence>
<dbReference type="EMBL" id="LR797285">
    <property type="protein sequence ID" value="CAB4198974.1"/>
    <property type="molecule type" value="Genomic_DNA"/>
</dbReference>
<feature type="non-terminal residue" evidence="1">
    <location>
        <position position="1"/>
    </location>
</feature>
<organism evidence="1">
    <name type="scientific">uncultured Caudovirales phage</name>
    <dbReference type="NCBI Taxonomy" id="2100421"/>
    <lineage>
        <taxon>Viruses</taxon>
        <taxon>Duplodnaviria</taxon>
        <taxon>Heunggongvirae</taxon>
        <taxon>Uroviricota</taxon>
        <taxon>Caudoviricetes</taxon>
        <taxon>Peduoviridae</taxon>
        <taxon>Maltschvirus</taxon>
        <taxon>Maltschvirus maltsch</taxon>
    </lineage>
</organism>
<reference evidence="1" key="1">
    <citation type="submission" date="2020-05" db="EMBL/GenBank/DDBJ databases">
        <authorList>
            <person name="Chiriac C."/>
            <person name="Salcher M."/>
            <person name="Ghai R."/>
            <person name="Kavagutti S V."/>
        </authorList>
    </citation>
    <scope>NUCLEOTIDE SEQUENCE</scope>
</reference>
<name>A0A6J5S216_9CAUD</name>